<gene>
    <name evidence="1" type="ORF">JBS370_LOCUS39888</name>
</gene>
<feature type="non-terminal residue" evidence="1">
    <location>
        <position position="43"/>
    </location>
</feature>
<protein>
    <submittedName>
        <fullName evidence="1">Uncharacterized protein</fullName>
    </submittedName>
</protein>
<organism evidence="1 2">
    <name type="scientific">Rotaria sordida</name>
    <dbReference type="NCBI Taxonomy" id="392033"/>
    <lineage>
        <taxon>Eukaryota</taxon>
        <taxon>Metazoa</taxon>
        <taxon>Spiralia</taxon>
        <taxon>Gnathifera</taxon>
        <taxon>Rotifera</taxon>
        <taxon>Eurotatoria</taxon>
        <taxon>Bdelloidea</taxon>
        <taxon>Philodinida</taxon>
        <taxon>Philodinidae</taxon>
        <taxon>Rotaria</taxon>
    </lineage>
</organism>
<evidence type="ECO:0000313" key="1">
    <source>
        <dbReference type="EMBL" id="CAF4285186.1"/>
    </source>
</evidence>
<dbReference type="Proteomes" id="UP000663836">
    <property type="component" value="Unassembled WGS sequence"/>
</dbReference>
<proteinExistence type="predicted"/>
<comment type="caution">
    <text evidence="1">The sequence shown here is derived from an EMBL/GenBank/DDBJ whole genome shotgun (WGS) entry which is preliminary data.</text>
</comment>
<sequence length="43" mass="5029">MTRLDRLHTLWTHALADSNIGHGLWEEFGSISYSIQRLNEFDP</sequence>
<dbReference type="EMBL" id="CAJOBD010031215">
    <property type="protein sequence ID" value="CAF4285186.1"/>
    <property type="molecule type" value="Genomic_DNA"/>
</dbReference>
<accession>A0A820GUL1</accession>
<reference evidence="1" key="1">
    <citation type="submission" date="2021-02" db="EMBL/GenBank/DDBJ databases">
        <authorList>
            <person name="Nowell W R."/>
        </authorList>
    </citation>
    <scope>NUCLEOTIDE SEQUENCE</scope>
</reference>
<dbReference type="AlphaFoldDB" id="A0A820GUL1"/>
<evidence type="ECO:0000313" key="2">
    <source>
        <dbReference type="Proteomes" id="UP000663836"/>
    </source>
</evidence>
<name>A0A820GUL1_9BILA</name>